<sequence>MKHFVLGLIFNKSKTRILLVEKNKPEWMAGHWNGIGGKVEDNETPMRAIERECLEEISYSYSFEHVITFVCPGGTAFVFKAICVGDDIKFNQTEDEELRAWLLENLPTEMMTNLRWIIPLSLSSVQFPVIIQQNKLGVYT</sequence>
<organism evidence="2">
    <name type="scientific">marine sediment metagenome</name>
    <dbReference type="NCBI Taxonomy" id="412755"/>
    <lineage>
        <taxon>unclassified sequences</taxon>
        <taxon>metagenomes</taxon>
        <taxon>ecological metagenomes</taxon>
    </lineage>
</organism>
<feature type="domain" description="Nudix hydrolase" evidence="1">
    <location>
        <begin position="1"/>
        <end position="123"/>
    </location>
</feature>
<evidence type="ECO:0000259" key="1">
    <source>
        <dbReference type="PROSITE" id="PS51462"/>
    </source>
</evidence>
<dbReference type="Gene3D" id="3.90.79.10">
    <property type="entry name" value="Nucleoside Triphosphate Pyrophosphohydrolase"/>
    <property type="match status" value="1"/>
</dbReference>
<reference evidence="2" key="1">
    <citation type="journal article" date="2015" name="Nature">
        <title>Complex archaea that bridge the gap between prokaryotes and eukaryotes.</title>
        <authorList>
            <person name="Spang A."/>
            <person name="Saw J.H."/>
            <person name="Jorgensen S.L."/>
            <person name="Zaremba-Niedzwiedzka K."/>
            <person name="Martijn J."/>
            <person name="Lind A.E."/>
            <person name="van Eijk R."/>
            <person name="Schleper C."/>
            <person name="Guy L."/>
            <person name="Ettema T.J."/>
        </authorList>
    </citation>
    <scope>NUCLEOTIDE SEQUENCE</scope>
</reference>
<proteinExistence type="predicted"/>
<dbReference type="SUPFAM" id="SSF55811">
    <property type="entry name" value="Nudix"/>
    <property type="match status" value="1"/>
</dbReference>
<name>A0A0F9JZJ3_9ZZZZ</name>
<dbReference type="EMBL" id="LAZR01010274">
    <property type="protein sequence ID" value="KKM67866.1"/>
    <property type="molecule type" value="Genomic_DNA"/>
</dbReference>
<protein>
    <recommendedName>
        <fullName evidence="1">Nudix hydrolase domain-containing protein</fullName>
    </recommendedName>
</protein>
<accession>A0A0F9JZJ3</accession>
<dbReference type="CDD" id="cd02883">
    <property type="entry name" value="NUDIX_Hydrolase"/>
    <property type="match status" value="1"/>
</dbReference>
<gene>
    <name evidence="2" type="ORF">LCGC14_1466860</name>
</gene>
<evidence type="ECO:0000313" key="2">
    <source>
        <dbReference type="EMBL" id="KKM67866.1"/>
    </source>
</evidence>
<dbReference type="Pfam" id="PF00293">
    <property type="entry name" value="NUDIX"/>
    <property type="match status" value="1"/>
</dbReference>
<comment type="caution">
    <text evidence="2">The sequence shown here is derived from an EMBL/GenBank/DDBJ whole genome shotgun (WGS) entry which is preliminary data.</text>
</comment>
<dbReference type="PROSITE" id="PS51462">
    <property type="entry name" value="NUDIX"/>
    <property type="match status" value="1"/>
</dbReference>
<dbReference type="InterPro" id="IPR000086">
    <property type="entry name" value="NUDIX_hydrolase_dom"/>
</dbReference>
<dbReference type="InterPro" id="IPR015797">
    <property type="entry name" value="NUDIX_hydrolase-like_dom_sf"/>
</dbReference>
<dbReference type="AlphaFoldDB" id="A0A0F9JZJ3"/>